<keyword evidence="2 11" id="KW-1003">Cell membrane</keyword>
<keyword evidence="3" id="KW-0997">Cell inner membrane</keyword>
<organism evidence="12 13">
    <name type="scientific">Thiovibrio frasassiensis</name>
    <dbReference type="NCBI Taxonomy" id="2984131"/>
    <lineage>
        <taxon>Bacteria</taxon>
        <taxon>Pseudomonadati</taxon>
        <taxon>Thermodesulfobacteriota</taxon>
        <taxon>Desulfobulbia</taxon>
        <taxon>Desulfobulbales</taxon>
        <taxon>Thiovibrionaceae</taxon>
        <taxon>Thiovibrio</taxon>
    </lineage>
</organism>
<evidence type="ECO:0000256" key="4">
    <source>
        <dbReference type="ARBA" id="ARBA00022692"/>
    </source>
</evidence>
<dbReference type="EMBL" id="JAPHEH010000001">
    <property type="protein sequence ID" value="MDG4477064.1"/>
    <property type="molecule type" value="Genomic_DNA"/>
</dbReference>
<dbReference type="InterPro" id="IPR003691">
    <property type="entry name" value="FluC"/>
</dbReference>
<evidence type="ECO:0000256" key="8">
    <source>
        <dbReference type="ARBA" id="ARBA00023303"/>
    </source>
</evidence>
<evidence type="ECO:0000256" key="5">
    <source>
        <dbReference type="ARBA" id="ARBA00022989"/>
    </source>
</evidence>
<name>A0A9X4MLL9_9BACT</name>
<keyword evidence="11" id="KW-0915">Sodium</keyword>
<keyword evidence="4 11" id="KW-0812">Transmembrane</keyword>
<comment type="function">
    <text evidence="11">Fluoride-specific ion channel. Important for reducing fluoride concentration in the cell, thus reducing its toxicity.</text>
</comment>
<keyword evidence="5 11" id="KW-1133">Transmembrane helix</keyword>
<evidence type="ECO:0000313" key="13">
    <source>
        <dbReference type="Proteomes" id="UP001154240"/>
    </source>
</evidence>
<keyword evidence="6 11" id="KW-0406">Ion transport</keyword>
<feature type="transmembrane region" description="Helical" evidence="11">
    <location>
        <begin position="98"/>
        <end position="121"/>
    </location>
</feature>
<dbReference type="PANTHER" id="PTHR28259">
    <property type="entry name" value="FLUORIDE EXPORT PROTEIN 1-RELATED"/>
    <property type="match status" value="1"/>
</dbReference>
<protein>
    <recommendedName>
        <fullName evidence="11">Fluoride-specific ion channel FluC</fullName>
    </recommendedName>
</protein>
<evidence type="ECO:0000256" key="1">
    <source>
        <dbReference type="ARBA" id="ARBA00004651"/>
    </source>
</evidence>
<feature type="transmembrane region" description="Helical" evidence="11">
    <location>
        <begin position="68"/>
        <end position="86"/>
    </location>
</feature>
<evidence type="ECO:0000313" key="12">
    <source>
        <dbReference type="EMBL" id="MDG4477064.1"/>
    </source>
</evidence>
<comment type="caution">
    <text evidence="12">The sequence shown here is derived from an EMBL/GenBank/DDBJ whole genome shotgun (WGS) entry which is preliminary data.</text>
</comment>
<dbReference type="Proteomes" id="UP001154240">
    <property type="component" value="Unassembled WGS sequence"/>
</dbReference>
<dbReference type="GO" id="GO:0062054">
    <property type="term" value="F:fluoride channel activity"/>
    <property type="evidence" value="ECO:0007669"/>
    <property type="project" value="UniProtKB-UniRule"/>
</dbReference>
<comment type="activity regulation">
    <text evidence="11">Na(+) is not transported, but it plays an essential structural role and its presence is essential for fluoride channel function.</text>
</comment>
<dbReference type="Pfam" id="PF02537">
    <property type="entry name" value="CRCB"/>
    <property type="match status" value="1"/>
</dbReference>
<comment type="catalytic activity">
    <reaction evidence="10">
        <text>fluoride(in) = fluoride(out)</text>
        <dbReference type="Rhea" id="RHEA:76159"/>
        <dbReference type="ChEBI" id="CHEBI:17051"/>
    </reaction>
    <physiologicalReaction direction="left-to-right" evidence="10">
        <dbReference type="Rhea" id="RHEA:76160"/>
    </physiologicalReaction>
</comment>
<keyword evidence="8 11" id="KW-0407">Ion channel</keyword>
<reference evidence="12" key="1">
    <citation type="journal article" date="2022" name="bioRxiv">
        <title>Thiovibrio frasassiensisgen. nov., sp. nov., an autotrophic, elemental sulfur disproportionating bacterium isolated from sulfidic karst sediment, and proposal of Thiovibrionaceae fam. nov.</title>
        <authorList>
            <person name="Aronson H."/>
            <person name="Thomas C."/>
            <person name="Bhattacharyya M."/>
            <person name="Eckstein S."/>
            <person name="Jensen S."/>
            <person name="Barco R."/>
            <person name="Macalady J."/>
            <person name="Amend J."/>
        </authorList>
    </citation>
    <scope>NUCLEOTIDE SEQUENCE</scope>
    <source>
        <strain evidence="12">RS19-109</strain>
    </source>
</reference>
<keyword evidence="11" id="KW-0479">Metal-binding</keyword>
<feature type="transmembrane region" description="Helical" evidence="11">
    <location>
        <begin position="34"/>
        <end position="56"/>
    </location>
</feature>
<evidence type="ECO:0000256" key="2">
    <source>
        <dbReference type="ARBA" id="ARBA00022475"/>
    </source>
</evidence>
<dbReference type="GO" id="GO:0140114">
    <property type="term" value="P:cellular detoxification of fluoride"/>
    <property type="evidence" value="ECO:0007669"/>
    <property type="project" value="UniProtKB-UniRule"/>
</dbReference>
<dbReference type="GO" id="GO:0005886">
    <property type="term" value="C:plasma membrane"/>
    <property type="evidence" value="ECO:0007669"/>
    <property type="project" value="UniProtKB-SubCell"/>
</dbReference>
<evidence type="ECO:0000256" key="7">
    <source>
        <dbReference type="ARBA" id="ARBA00023136"/>
    </source>
</evidence>
<dbReference type="HAMAP" id="MF_00454">
    <property type="entry name" value="FluC"/>
    <property type="match status" value="1"/>
</dbReference>
<evidence type="ECO:0000256" key="11">
    <source>
        <dbReference type="HAMAP-Rule" id="MF_00454"/>
    </source>
</evidence>
<accession>A0A9X4MLL9</accession>
<proteinExistence type="inferred from homology"/>
<dbReference type="PANTHER" id="PTHR28259:SF1">
    <property type="entry name" value="FLUORIDE EXPORT PROTEIN 1-RELATED"/>
    <property type="match status" value="1"/>
</dbReference>
<dbReference type="GO" id="GO:0046872">
    <property type="term" value="F:metal ion binding"/>
    <property type="evidence" value="ECO:0007669"/>
    <property type="project" value="UniProtKB-KW"/>
</dbReference>
<dbReference type="RefSeq" id="WP_307634029.1">
    <property type="nucleotide sequence ID" value="NZ_JAPHEH010000001.1"/>
</dbReference>
<evidence type="ECO:0000256" key="3">
    <source>
        <dbReference type="ARBA" id="ARBA00022519"/>
    </source>
</evidence>
<evidence type="ECO:0000256" key="9">
    <source>
        <dbReference type="ARBA" id="ARBA00035120"/>
    </source>
</evidence>
<keyword evidence="11" id="KW-0813">Transport</keyword>
<comment type="similarity">
    <text evidence="9 11">Belongs to the fluoride channel Fluc/FEX (TC 1.A.43) family.</text>
</comment>
<feature type="binding site" evidence="11">
    <location>
        <position position="79"/>
    </location>
    <ligand>
        <name>Na(+)</name>
        <dbReference type="ChEBI" id="CHEBI:29101"/>
        <note>structural</note>
    </ligand>
</feature>
<evidence type="ECO:0000256" key="10">
    <source>
        <dbReference type="ARBA" id="ARBA00035585"/>
    </source>
</evidence>
<comment type="subcellular location">
    <subcellularLocation>
        <location evidence="1 11">Cell membrane</location>
        <topology evidence="1 11">Multi-pass membrane protein</topology>
    </subcellularLocation>
</comment>
<evidence type="ECO:0000256" key="6">
    <source>
        <dbReference type="ARBA" id="ARBA00023065"/>
    </source>
</evidence>
<keyword evidence="13" id="KW-1185">Reference proteome</keyword>
<gene>
    <name evidence="11" type="primary">fluC</name>
    <name evidence="11" type="synonym">crcB</name>
    <name evidence="12" type="ORF">OLX77_12960</name>
</gene>
<reference evidence="12" key="2">
    <citation type="submission" date="2022-10" db="EMBL/GenBank/DDBJ databases">
        <authorList>
            <person name="Aronson H.S."/>
        </authorList>
    </citation>
    <scope>NUCLEOTIDE SEQUENCE</scope>
    <source>
        <strain evidence="12">RS19-109</strain>
    </source>
</reference>
<feature type="binding site" evidence="11">
    <location>
        <position position="76"/>
    </location>
    <ligand>
        <name>Na(+)</name>
        <dbReference type="ChEBI" id="CHEBI:29101"/>
        <note>structural</note>
    </ligand>
</feature>
<keyword evidence="7 11" id="KW-0472">Membrane</keyword>
<sequence>MWQKLFFLAVAGACGTLARYGLSGLVQRVAGTGFPWGTVSVNALGCLLFGLVWTLTSERFPGTGELRIVLLTGFLGAFTTFSTYMAETGNLLADGEQMYAIGNILLQNGVGVVLFFVGMALGRLI</sequence>
<dbReference type="AlphaFoldDB" id="A0A9X4MLL9"/>